<accession>A0ABU9KYV7</accession>
<evidence type="ECO:0000313" key="1">
    <source>
        <dbReference type="EMBL" id="MEL4454740.1"/>
    </source>
</evidence>
<dbReference type="Pfam" id="PF11751">
    <property type="entry name" value="PorP_SprF"/>
    <property type="match status" value="1"/>
</dbReference>
<protein>
    <submittedName>
        <fullName evidence="1">Type IX secretion system membrane protein PorP/SprF</fullName>
    </submittedName>
</protein>
<keyword evidence="2" id="KW-1185">Reference proteome</keyword>
<dbReference type="Proteomes" id="UP001474120">
    <property type="component" value="Unassembled WGS sequence"/>
</dbReference>
<reference evidence="1 2" key="1">
    <citation type="submission" date="2024-04" db="EMBL/GenBank/DDBJ databases">
        <title>whole genome sequencing of Lutimonas vermicola strain IMCC1616.</title>
        <authorList>
            <person name="Bae S.S."/>
        </authorList>
    </citation>
    <scope>NUCLEOTIDE SEQUENCE [LARGE SCALE GENOMIC DNA]</scope>
    <source>
        <strain evidence="1 2">IMCC1616</strain>
    </source>
</reference>
<gene>
    <name evidence="1" type="ORF">AABB81_02450</name>
</gene>
<comment type="caution">
    <text evidence="1">The sequence shown here is derived from an EMBL/GenBank/DDBJ whole genome shotgun (WGS) entry which is preliminary data.</text>
</comment>
<dbReference type="NCBIfam" id="TIGR03519">
    <property type="entry name" value="T9SS_PorP_fam"/>
    <property type="match status" value="1"/>
</dbReference>
<evidence type="ECO:0000313" key="2">
    <source>
        <dbReference type="Proteomes" id="UP001474120"/>
    </source>
</evidence>
<dbReference type="RefSeq" id="WP_342158361.1">
    <property type="nucleotide sequence ID" value="NZ_JBCDNA010000001.1"/>
</dbReference>
<name>A0ABU9KYV7_9FLAO</name>
<proteinExistence type="predicted"/>
<dbReference type="EMBL" id="JBCDNA010000001">
    <property type="protein sequence ID" value="MEL4454740.1"/>
    <property type="molecule type" value="Genomic_DNA"/>
</dbReference>
<sequence length="321" mass="36542">MKKIMIVILIIFAGHETLAQETFPIYSDYLSDNVYLVHPAAAGIGNCGKIRLTYRQQWVGVEDAPSLQTLNFHTRLTDKMAVGAILFNDENGYHSQQGFLTTYAYHINFGREDAMNQLSFGLSFMYSQNSINQTDFIIPDPGISQGVESTGYYNADFGLGYHYMDSFAYFTVKNLLLTPRDLVNNRFESDNLRRYLLTLGYYLGRGKSLQFEPSVMLQFIEYTGETFADLNLKAYKNIGEKSQIWAALSYRQNFDSNLESFKMITPIIGINHKRFMFSYTYSSQIGDIVLENGGSHQVTLGYNVFCKKPRATACPNLNSTY</sequence>
<organism evidence="1 2">
    <name type="scientific">Lutimonas vermicola</name>
    <dbReference type="NCBI Taxonomy" id="414288"/>
    <lineage>
        <taxon>Bacteria</taxon>
        <taxon>Pseudomonadati</taxon>
        <taxon>Bacteroidota</taxon>
        <taxon>Flavobacteriia</taxon>
        <taxon>Flavobacteriales</taxon>
        <taxon>Flavobacteriaceae</taxon>
        <taxon>Lutimonas</taxon>
    </lineage>
</organism>
<dbReference type="InterPro" id="IPR019861">
    <property type="entry name" value="PorP/SprF_Bacteroidetes"/>
</dbReference>